<reference evidence="7 8" key="1">
    <citation type="submission" date="2024-11" db="EMBL/GenBank/DDBJ databases">
        <title>Adaptive evolution of stress response genes in parasites aligns with host niche diversity.</title>
        <authorList>
            <person name="Hahn C."/>
            <person name="Resl P."/>
        </authorList>
    </citation>
    <scope>NUCLEOTIDE SEQUENCE [LARGE SCALE GENOMIC DNA]</scope>
    <source>
        <strain evidence="7">EGGRZ-B1_66</strain>
        <tissue evidence="7">Body</tissue>
    </source>
</reference>
<dbReference type="InterPro" id="IPR011234">
    <property type="entry name" value="Fumarylacetoacetase-like_C"/>
</dbReference>
<organism evidence="7 8">
    <name type="scientific">Cichlidogyrus casuarinus</name>
    <dbReference type="NCBI Taxonomy" id="1844966"/>
    <lineage>
        <taxon>Eukaryota</taxon>
        <taxon>Metazoa</taxon>
        <taxon>Spiralia</taxon>
        <taxon>Lophotrochozoa</taxon>
        <taxon>Platyhelminthes</taxon>
        <taxon>Monogenea</taxon>
        <taxon>Monopisthocotylea</taxon>
        <taxon>Dactylogyridea</taxon>
        <taxon>Ancyrocephalidae</taxon>
        <taxon>Cichlidogyrus</taxon>
    </lineage>
</organism>
<dbReference type="EC" id="5.3.2.2" evidence="5"/>
<feature type="domain" description="Fumarylacetoacetase-like C-terminal" evidence="6">
    <location>
        <begin position="10"/>
        <end position="214"/>
    </location>
</feature>
<gene>
    <name evidence="7" type="primary">FAHD1</name>
    <name evidence="7" type="ORF">Ciccas_010816</name>
</gene>
<dbReference type="GO" id="GO:0046872">
    <property type="term" value="F:metal ion binding"/>
    <property type="evidence" value="ECO:0007669"/>
    <property type="project" value="UniProtKB-KW"/>
</dbReference>
<comment type="catalytic activity">
    <reaction evidence="4">
        <text>oxaloacetate = enol-oxaloacetate</text>
        <dbReference type="Rhea" id="RHEA:16021"/>
        <dbReference type="ChEBI" id="CHEBI:16452"/>
        <dbReference type="ChEBI" id="CHEBI:17479"/>
        <dbReference type="EC" id="5.3.2.2"/>
    </reaction>
    <physiologicalReaction direction="right-to-left" evidence="4">
        <dbReference type="Rhea" id="RHEA:16023"/>
    </physiologicalReaction>
</comment>
<dbReference type="AlphaFoldDB" id="A0ABD2PV16"/>
<dbReference type="Gene3D" id="3.90.850.10">
    <property type="entry name" value="Fumarylacetoacetase-like, C-terminal domain"/>
    <property type="match status" value="1"/>
</dbReference>
<evidence type="ECO:0000256" key="1">
    <source>
        <dbReference type="ARBA" id="ARBA00010211"/>
    </source>
</evidence>
<dbReference type="SUPFAM" id="SSF56529">
    <property type="entry name" value="FAH"/>
    <property type="match status" value="1"/>
</dbReference>
<evidence type="ECO:0000256" key="3">
    <source>
        <dbReference type="ARBA" id="ARBA00042340"/>
    </source>
</evidence>
<accession>A0ABD2PV16</accession>
<keyword evidence="8" id="KW-1185">Reference proteome</keyword>
<proteinExistence type="inferred from homology"/>
<name>A0ABD2PV16_9PLAT</name>
<comment type="caution">
    <text evidence="7">The sequence shown here is derived from an EMBL/GenBank/DDBJ whole genome shotgun (WGS) entry which is preliminary data.</text>
</comment>
<dbReference type="PANTHER" id="PTHR11820">
    <property type="entry name" value="ACYLPYRUVASE"/>
    <property type="match status" value="1"/>
</dbReference>
<dbReference type="GO" id="GO:0050163">
    <property type="term" value="F:oxaloacetate tautomerase activity"/>
    <property type="evidence" value="ECO:0007669"/>
    <property type="project" value="UniProtKB-EC"/>
</dbReference>
<evidence type="ECO:0000259" key="6">
    <source>
        <dbReference type="Pfam" id="PF01557"/>
    </source>
</evidence>
<evidence type="ECO:0000313" key="8">
    <source>
        <dbReference type="Proteomes" id="UP001626550"/>
    </source>
</evidence>
<dbReference type="InterPro" id="IPR036663">
    <property type="entry name" value="Fumarylacetoacetase_C_sf"/>
</dbReference>
<evidence type="ECO:0000256" key="4">
    <source>
        <dbReference type="ARBA" id="ARBA00044911"/>
    </source>
</evidence>
<dbReference type="Pfam" id="PF01557">
    <property type="entry name" value="FAA_hydrolase"/>
    <property type="match status" value="1"/>
</dbReference>
<dbReference type="Proteomes" id="UP001626550">
    <property type="component" value="Unassembled WGS sequence"/>
</dbReference>
<evidence type="ECO:0000256" key="2">
    <source>
        <dbReference type="ARBA" id="ARBA00022723"/>
    </source>
</evidence>
<keyword evidence="2" id="KW-0479">Metal-binding</keyword>
<protein>
    <recommendedName>
        <fullName evidence="5">oxaloacetate tautomerase</fullName>
        <ecNumber evidence="5">5.3.2.2</ecNumber>
    </recommendedName>
    <alternativeName>
        <fullName evidence="3">Fumarylacetoacetate hydrolase domain-containing protein 1</fullName>
    </alternativeName>
</protein>
<sequence length="224" mass="24269">MNSCYKSCRKIVAVARNYVAHARELGNEVPTEPIVFLKPSTSIITVGQSIKMPPGSKLLNHEVELCLVIGKSISNASPDQIKDCISGYTVALDMTERDLQSDAISKGYPWSIAKGFDTSCCLGPLMDINSLPADMLLPKEKRKNSEDLNLDLWLKVNGVERQRASTSLMVHSPADLIAFVSKYMTLEAGDLILTGTPAGIGPCEIGDTIHAGMGQNCEVVFKIV</sequence>
<evidence type="ECO:0000256" key="5">
    <source>
        <dbReference type="ARBA" id="ARBA00044973"/>
    </source>
</evidence>
<dbReference type="EMBL" id="JBJKFK010002792">
    <property type="protein sequence ID" value="KAL3310617.1"/>
    <property type="molecule type" value="Genomic_DNA"/>
</dbReference>
<comment type="similarity">
    <text evidence="1">Belongs to the FAH family.</text>
</comment>
<dbReference type="PANTHER" id="PTHR11820:SF7">
    <property type="entry name" value="ACYLPYRUVASE FAHD1, MITOCHONDRIAL"/>
    <property type="match status" value="1"/>
</dbReference>
<evidence type="ECO:0000313" key="7">
    <source>
        <dbReference type="EMBL" id="KAL3310617.1"/>
    </source>
</evidence>